<evidence type="ECO:0000256" key="1">
    <source>
        <dbReference type="ARBA" id="ARBA00004651"/>
    </source>
</evidence>
<evidence type="ECO:0000313" key="9">
    <source>
        <dbReference type="EMBL" id="RCW38863.1"/>
    </source>
</evidence>
<evidence type="ECO:0000256" key="7">
    <source>
        <dbReference type="SAM" id="Phobius"/>
    </source>
</evidence>
<evidence type="ECO:0000313" key="10">
    <source>
        <dbReference type="Proteomes" id="UP000252733"/>
    </source>
</evidence>
<name>A0A368VDR8_9BACT</name>
<dbReference type="EMBL" id="QPIZ01000002">
    <property type="protein sequence ID" value="RCW38863.1"/>
    <property type="molecule type" value="Genomic_DNA"/>
</dbReference>
<dbReference type="AlphaFoldDB" id="A0A368VDR8"/>
<accession>A0A368VDR8</accession>
<evidence type="ECO:0000256" key="2">
    <source>
        <dbReference type="ARBA" id="ARBA00005745"/>
    </source>
</evidence>
<comment type="caution">
    <text evidence="9">The sequence shown here is derived from an EMBL/GenBank/DDBJ whole genome shotgun (WGS) entry which is preliminary data.</text>
</comment>
<keyword evidence="4 7" id="KW-0812">Transmembrane</keyword>
<dbReference type="InterPro" id="IPR042094">
    <property type="entry name" value="T2SS_GspF_sf"/>
</dbReference>
<keyword evidence="3" id="KW-1003">Cell membrane</keyword>
<feature type="transmembrane region" description="Helical" evidence="7">
    <location>
        <begin position="84"/>
        <end position="105"/>
    </location>
</feature>
<keyword evidence="5 7" id="KW-1133">Transmembrane helix</keyword>
<evidence type="ECO:0000256" key="5">
    <source>
        <dbReference type="ARBA" id="ARBA00022989"/>
    </source>
</evidence>
<dbReference type="Gene3D" id="1.20.81.30">
    <property type="entry name" value="Type II secretion system (T2SS), domain F"/>
    <property type="match status" value="1"/>
</dbReference>
<evidence type="ECO:0000259" key="8">
    <source>
        <dbReference type="Pfam" id="PF00482"/>
    </source>
</evidence>
<comment type="subcellular location">
    <subcellularLocation>
        <location evidence="1">Cell membrane</location>
        <topology evidence="1">Multi-pass membrane protein</topology>
    </subcellularLocation>
</comment>
<dbReference type="GO" id="GO:0005886">
    <property type="term" value="C:plasma membrane"/>
    <property type="evidence" value="ECO:0007669"/>
    <property type="project" value="UniProtKB-SubCell"/>
</dbReference>
<evidence type="ECO:0000256" key="3">
    <source>
        <dbReference type="ARBA" id="ARBA00022475"/>
    </source>
</evidence>
<gene>
    <name evidence="9" type="ORF">DFO77_10217</name>
</gene>
<comment type="similarity">
    <text evidence="2">Belongs to the GSP F family.</text>
</comment>
<dbReference type="PANTHER" id="PTHR30012:SF0">
    <property type="entry name" value="TYPE II SECRETION SYSTEM PROTEIN F-RELATED"/>
    <property type="match status" value="1"/>
</dbReference>
<proteinExistence type="inferred from homology"/>
<organism evidence="9 10">
    <name type="scientific">Marinilabilia salmonicolor</name>
    <dbReference type="NCBI Taxonomy" id="989"/>
    <lineage>
        <taxon>Bacteria</taxon>
        <taxon>Pseudomonadati</taxon>
        <taxon>Bacteroidota</taxon>
        <taxon>Bacteroidia</taxon>
        <taxon>Marinilabiliales</taxon>
        <taxon>Marinilabiliaceae</taxon>
        <taxon>Marinilabilia</taxon>
    </lineage>
</organism>
<reference evidence="9 10" key="1">
    <citation type="submission" date="2018-07" db="EMBL/GenBank/DDBJ databases">
        <title>Freshwater and sediment microbial communities from various areas in North America, analyzing microbe dynamics in response to fracking.</title>
        <authorList>
            <person name="Lamendella R."/>
        </authorList>
    </citation>
    <scope>NUCLEOTIDE SEQUENCE [LARGE SCALE GENOMIC DNA]</scope>
    <source>
        <strain evidence="9 10">160A</strain>
    </source>
</reference>
<protein>
    <submittedName>
        <fullName evidence="9">Type II secretion system (T2SS) protein F</fullName>
    </submittedName>
</protein>
<dbReference type="InterPro" id="IPR018076">
    <property type="entry name" value="T2SS_GspF_dom"/>
</dbReference>
<feature type="domain" description="Type II secretion system protein GspF" evidence="8">
    <location>
        <begin position="15"/>
        <end position="103"/>
    </location>
</feature>
<dbReference type="InterPro" id="IPR003004">
    <property type="entry name" value="GspF/PilC"/>
</dbReference>
<keyword evidence="10" id="KW-1185">Reference proteome</keyword>
<dbReference type="Proteomes" id="UP000252733">
    <property type="component" value="Unassembled WGS sequence"/>
</dbReference>
<evidence type="ECO:0000256" key="6">
    <source>
        <dbReference type="ARBA" id="ARBA00023136"/>
    </source>
</evidence>
<keyword evidence="6 7" id="KW-0472">Membrane</keyword>
<evidence type="ECO:0000256" key="4">
    <source>
        <dbReference type="ARBA" id="ARBA00022692"/>
    </source>
</evidence>
<dbReference type="Pfam" id="PF00482">
    <property type="entry name" value="T2SSF"/>
    <property type="match status" value="1"/>
</dbReference>
<dbReference type="PANTHER" id="PTHR30012">
    <property type="entry name" value="GENERAL SECRETION PATHWAY PROTEIN"/>
    <property type="match status" value="1"/>
</dbReference>
<sequence>MVRRMLRFFPKGTALNVMQNEISNGKTLNEFMAQFPVFESRMISLIKVGGETNQLDSVFKRLYDQYSEDVDHQMGLFSSMLEPLLIILVGGMVAVIMLAMFLPLFKLGNFLMG</sequence>